<name>A0ACB0KA69_TRIPR</name>
<keyword evidence="2" id="KW-1185">Reference proteome</keyword>
<proteinExistence type="predicted"/>
<sequence>MLLNFVVPIEPSKDVKQIGETEESKASIRVDCYAYWPSRGANWKGSEGEKNGWGGGGKGEGGGKGYDGSVWQKDRGWGTGWWKGGKGSAGQNVGKGRSVQPIPGGGNGAGGGNIKKIIGGVNEGGSEKGDSDGNFIELLDDENMTYGGEAESSEKIKGIVKCGERLHKKLNTFTVIMYMCQNIYKIIINVK</sequence>
<dbReference type="Proteomes" id="UP001177021">
    <property type="component" value="Unassembled WGS sequence"/>
</dbReference>
<organism evidence="1 2">
    <name type="scientific">Trifolium pratense</name>
    <name type="common">Red clover</name>
    <dbReference type="NCBI Taxonomy" id="57577"/>
    <lineage>
        <taxon>Eukaryota</taxon>
        <taxon>Viridiplantae</taxon>
        <taxon>Streptophyta</taxon>
        <taxon>Embryophyta</taxon>
        <taxon>Tracheophyta</taxon>
        <taxon>Spermatophyta</taxon>
        <taxon>Magnoliopsida</taxon>
        <taxon>eudicotyledons</taxon>
        <taxon>Gunneridae</taxon>
        <taxon>Pentapetalae</taxon>
        <taxon>rosids</taxon>
        <taxon>fabids</taxon>
        <taxon>Fabales</taxon>
        <taxon>Fabaceae</taxon>
        <taxon>Papilionoideae</taxon>
        <taxon>50 kb inversion clade</taxon>
        <taxon>NPAAA clade</taxon>
        <taxon>Hologalegina</taxon>
        <taxon>IRL clade</taxon>
        <taxon>Trifolieae</taxon>
        <taxon>Trifolium</taxon>
    </lineage>
</organism>
<evidence type="ECO:0000313" key="2">
    <source>
        <dbReference type="Proteomes" id="UP001177021"/>
    </source>
</evidence>
<dbReference type="EMBL" id="CASHSV030000206">
    <property type="protein sequence ID" value="CAJ2652653.1"/>
    <property type="molecule type" value="Genomic_DNA"/>
</dbReference>
<protein>
    <submittedName>
        <fullName evidence="1">Uncharacterized protein</fullName>
    </submittedName>
</protein>
<accession>A0ACB0KA69</accession>
<evidence type="ECO:0000313" key="1">
    <source>
        <dbReference type="EMBL" id="CAJ2652653.1"/>
    </source>
</evidence>
<gene>
    <name evidence="1" type="ORF">MILVUS5_LOCUS20103</name>
</gene>
<reference evidence="1" key="1">
    <citation type="submission" date="2023-10" db="EMBL/GenBank/DDBJ databases">
        <authorList>
            <person name="Rodriguez Cubillos JULIANA M."/>
            <person name="De Vega J."/>
        </authorList>
    </citation>
    <scope>NUCLEOTIDE SEQUENCE</scope>
</reference>
<comment type="caution">
    <text evidence="1">The sequence shown here is derived from an EMBL/GenBank/DDBJ whole genome shotgun (WGS) entry which is preliminary data.</text>
</comment>